<feature type="signal peptide" evidence="2">
    <location>
        <begin position="1"/>
        <end position="21"/>
    </location>
</feature>
<feature type="compositionally biased region" description="Basic and acidic residues" evidence="1">
    <location>
        <begin position="69"/>
        <end position="81"/>
    </location>
</feature>
<evidence type="ECO:0000256" key="1">
    <source>
        <dbReference type="SAM" id="MobiDB-lite"/>
    </source>
</evidence>
<dbReference type="Proteomes" id="UP000271374">
    <property type="component" value="Unassembled WGS sequence"/>
</dbReference>
<dbReference type="PROSITE" id="PS51257">
    <property type="entry name" value="PROKAR_LIPOPROTEIN"/>
    <property type="match status" value="1"/>
</dbReference>
<accession>A0A3S0I8M2</accession>
<evidence type="ECO:0000256" key="2">
    <source>
        <dbReference type="SAM" id="SignalP"/>
    </source>
</evidence>
<feature type="region of interest" description="Disordered" evidence="1">
    <location>
        <begin position="62"/>
        <end position="84"/>
    </location>
</feature>
<reference evidence="3 4" key="1">
    <citation type="submission" date="2018-12" db="EMBL/GenBank/DDBJ databases">
        <title>Bacillus yapensis draft genome sequence.</title>
        <authorList>
            <person name="Yu L."/>
            <person name="Xu X."/>
            <person name="Tang X."/>
        </authorList>
    </citation>
    <scope>NUCLEOTIDE SEQUENCE [LARGE SCALE GENOMIC DNA]</scope>
    <source>
        <strain evidence="3 4">XXST-01</strain>
    </source>
</reference>
<protein>
    <recommendedName>
        <fullName evidence="5">Sporulation protein</fullName>
    </recommendedName>
</protein>
<evidence type="ECO:0000313" key="3">
    <source>
        <dbReference type="EMBL" id="RTR29969.1"/>
    </source>
</evidence>
<gene>
    <name evidence="3" type="ORF">EKG37_13785</name>
</gene>
<feature type="chain" id="PRO_5038818666" description="Sporulation protein" evidence="2">
    <location>
        <begin position="22"/>
        <end position="240"/>
    </location>
</feature>
<comment type="caution">
    <text evidence="3">The sequence shown here is derived from an EMBL/GenBank/DDBJ whole genome shotgun (WGS) entry which is preliminary data.</text>
</comment>
<dbReference type="OrthoDB" id="2820739at2"/>
<evidence type="ECO:0008006" key="5">
    <source>
        <dbReference type="Google" id="ProtNLM"/>
    </source>
</evidence>
<organism evidence="3 4">
    <name type="scientific">Bacillus yapensis</name>
    <dbReference type="NCBI Taxonomy" id="2492960"/>
    <lineage>
        <taxon>Bacteria</taxon>
        <taxon>Bacillati</taxon>
        <taxon>Bacillota</taxon>
        <taxon>Bacilli</taxon>
        <taxon>Bacillales</taxon>
        <taxon>Bacillaceae</taxon>
        <taxon>Bacillus</taxon>
    </lineage>
</organism>
<dbReference type="AlphaFoldDB" id="A0A3S0I8M2"/>
<dbReference type="EMBL" id="RXNT01000011">
    <property type="protein sequence ID" value="RTR29969.1"/>
    <property type="molecule type" value="Genomic_DNA"/>
</dbReference>
<evidence type="ECO:0000313" key="4">
    <source>
        <dbReference type="Proteomes" id="UP000271374"/>
    </source>
</evidence>
<keyword evidence="2" id="KW-0732">Signal</keyword>
<sequence>MKKVWKIAVPLGVILTLSACAGQQNEVDETVQAEEGQHIDTHSPHATNVYDKSVSTENLNDGLIIPSENGEKRQTTDEHGGMTHGAGTDVYSMIGSSGLHDGGISSHLESRLGGEGISGIKVFVLDDTVILARAAAETTSNQYDSMQDHVLNSANGITNPNGNNQDAPQETAAPDVDDNLDKAKNYMNKVFNGNVQTLTVTNPKAVTLIEKIKNDLKKDNVPYEAVSQDIITLVKMTREK</sequence>
<dbReference type="RefSeq" id="WP_126409245.1">
    <property type="nucleotide sequence ID" value="NZ_RXNT01000011.1"/>
</dbReference>
<proteinExistence type="predicted"/>
<keyword evidence="4" id="KW-1185">Reference proteome</keyword>
<name>A0A3S0I8M2_9BACI</name>